<organism evidence="2 3">
    <name type="scientific">Marihabitans asiaticum</name>
    <dbReference type="NCBI Taxonomy" id="415218"/>
    <lineage>
        <taxon>Bacteria</taxon>
        <taxon>Bacillati</taxon>
        <taxon>Actinomycetota</taxon>
        <taxon>Actinomycetes</taxon>
        <taxon>Micrococcales</taxon>
        <taxon>Intrasporangiaceae</taxon>
        <taxon>Marihabitans</taxon>
    </lineage>
</organism>
<dbReference type="InterPro" id="IPR025445">
    <property type="entry name" value="DUF4191"/>
</dbReference>
<evidence type="ECO:0000313" key="2">
    <source>
        <dbReference type="EMBL" id="TWD13624.1"/>
    </source>
</evidence>
<gene>
    <name evidence="2" type="ORF">FB557_2251</name>
</gene>
<dbReference type="RefSeq" id="WP_144857715.1">
    <property type="nucleotide sequence ID" value="NZ_BAAAYT010000002.1"/>
</dbReference>
<evidence type="ECO:0000313" key="3">
    <source>
        <dbReference type="Proteomes" id="UP000315628"/>
    </source>
</evidence>
<keyword evidence="1" id="KW-0812">Transmembrane</keyword>
<keyword evidence="1" id="KW-1133">Transmembrane helix</keyword>
<accession>A0A560W7N8</accession>
<reference evidence="2 3" key="1">
    <citation type="submission" date="2019-06" db="EMBL/GenBank/DDBJ databases">
        <title>Sequencing the genomes of 1000 actinobacteria strains.</title>
        <authorList>
            <person name="Klenk H.-P."/>
        </authorList>
    </citation>
    <scope>NUCLEOTIDE SEQUENCE [LARGE SCALE GENOMIC DNA]</scope>
    <source>
        <strain evidence="2 3">DSM 18935</strain>
    </source>
</reference>
<dbReference type="Proteomes" id="UP000315628">
    <property type="component" value="Unassembled WGS sequence"/>
</dbReference>
<evidence type="ECO:0000256" key="1">
    <source>
        <dbReference type="SAM" id="Phobius"/>
    </source>
</evidence>
<name>A0A560W7N8_9MICO</name>
<comment type="caution">
    <text evidence="2">The sequence shown here is derived from an EMBL/GenBank/DDBJ whole genome shotgun (WGS) entry which is preliminary data.</text>
</comment>
<dbReference type="Pfam" id="PF13829">
    <property type="entry name" value="DUF4191"/>
    <property type="match status" value="1"/>
</dbReference>
<dbReference type="OrthoDB" id="8479889at2"/>
<dbReference type="EMBL" id="VIUW01000004">
    <property type="protein sequence ID" value="TWD13624.1"/>
    <property type="molecule type" value="Genomic_DNA"/>
</dbReference>
<proteinExistence type="predicted"/>
<feature type="transmembrane region" description="Helical" evidence="1">
    <location>
        <begin position="36"/>
        <end position="56"/>
    </location>
</feature>
<feature type="transmembrane region" description="Helical" evidence="1">
    <location>
        <begin position="62"/>
        <end position="81"/>
    </location>
</feature>
<sequence length="242" mass="26402">MARKDTAATQAPKETRNPFKRTYDVYKTVKMIDPKVGLWMLLAFAVVIAVGLLIGWLTGHPWLTLIVAIPAALLAAMVILARRGEAAAFAQMEGQKGATLGGLKMMRRGWYYDEEPVAADAAKANEIHNAAVVFRAVGKPGVVLFGEGPHGRAAKLLEKEKKKVARVAPGVPIHTFHVGSEEGELTPKKMRWTLTRLKPALSKEEMSVVLKRLRSLPGIRQGVPAGVDPTSVRMNRKALRGK</sequence>
<keyword evidence="3" id="KW-1185">Reference proteome</keyword>
<dbReference type="AlphaFoldDB" id="A0A560W7N8"/>
<keyword evidence="1" id="KW-0472">Membrane</keyword>
<protein>
    <submittedName>
        <fullName evidence="2">Uncharacterized protein DUF4191</fullName>
    </submittedName>
</protein>